<keyword evidence="1" id="KW-0809">Transit peptide</keyword>
<gene>
    <name evidence="3" type="ORF">F3Y22_tig00111330pilonHSYRG00472</name>
</gene>
<dbReference type="PROSITE" id="PS50969">
    <property type="entry name" value="FCP1"/>
    <property type="match status" value="1"/>
</dbReference>
<dbReference type="PANTHER" id="PTHR12210">
    <property type="entry name" value="DULLARD PROTEIN PHOSPHATASE"/>
    <property type="match status" value="1"/>
</dbReference>
<name>A0A6A2YPU4_HIBSY</name>
<keyword evidence="1" id="KW-0811">Translocation</keyword>
<keyword evidence="4" id="KW-1185">Reference proteome</keyword>
<keyword evidence="1" id="KW-0496">Mitochondrion</keyword>
<dbReference type="InterPro" id="IPR050365">
    <property type="entry name" value="TIM50"/>
</dbReference>
<feature type="domain" description="FCP1 homology" evidence="2">
    <location>
        <begin position="121"/>
        <end position="235"/>
    </location>
</feature>
<dbReference type="AlphaFoldDB" id="A0A6A2YPU4"/>
<dbReference type="Pfam" id="PF03031">
    <property type="entry name" value="NIF"/>
    <property type="match status" value="1"/>
</dbReference>
<evidence type="ECO:0000313" key="3">
    <source>
        <dbReference type="EMBL" id="KAE8681384.1"/>
    </source>
</evidence>
<dbReference type="InterPro" id="IPR004274">
    <property type="entry name" value="FCP1_dom"/>
</dbReference>
<reference evidence="3" key="1">
    <citation type="submission" date="2019-09" db="EMBL/GenBank/DDBJ databases">
        <title>Draft genome information of white flower Hibiscus syriacus.</title>
        <authorList>
            <person name="Kim Y.-M."/>
        </authorList>
    </citation>
    <scope>NUCLEOTIDE SEQUENCE [LARGE SCALE GENOMIC DNA]</scope>
    <source>
        <strain evidence="3">YM2019G1</strain>
    </source>
</reference>
<dbReference type="GO" id="GO:0015031">
    <property type="term" value="P:protein transport"/>
    <property type="evidence" value="ECO:0007669"/>
    <property type="project" value="UniProtKB-KW"/>
</dbReference>
<keyword evidence="1" id="KW-0653">Protein transport</keyword>
<dbReference type="Gene3D" id="3.40.50.1000">
    <property type="entry name" value="HAD superfamily/HAD-like"/>
    <property type="match status" value="1"/>
</dbReference>
<evidence type="ECO:0000313" key="4">
    <source>
        <dbReference type="Proteomes" id="UP000436088"/>
    </source>
</evidence>
<evidence type="ECO:0000259" key="2">
    <source>
        <dbReference type="PROSITE" id="PS50969"/>
    </source>
</evidence>
<dbReference type="SUPFAM" id="SSF56784">
    <property type="entry name" value="HAD-like"/>
    <property type="match status" value="1"/>
</dbReference>
<proteinExistence type="inferred from homology"/>
<dbReference type="EMBL" id="VEPZ02001308">
    <property type="protein sequence ID" value="KAE8681384.1"/>
    <property type="molecule type" value="Genomic_DNA"/>
</dbReference>
<comment type="subcellular location">
    <subcellularLocation>
        <location evidence="1">Mitochondrion inner membrane</location>
        <topology evidence="1">Single-pass membrane protein</topology>
    </subcellularLocation>
</comment>
<comment type="similarity">
    <text evidence="1">Belongs to the TIM50 family.</text>
</comment>
<comment type="caution">
    <text evidence="3">The sequence shown here is derived from an EMBL/GenBank/DDBJ whole genome shotgun (WGS) entry which is preliminary data.</text>
</comment>
<accession>A0A6A2YPU4</accession>
<dbReference type="InterPro" id="IPR036412">
    <property type="entry name" value="HAD-like_sf"/>
</dbReference>
<organism evidence="3 4">
    <name type="scientific">Hibiscus syriacus</name>
    <name type="common">Rose of Sharon</name>
    <dbReference type="NCBI Taxonomy" id="106335"/>
    <lineage>
        <taxon>Eukaryota</taxon>
        <taxon>Viridiplantae</taxon>
        <taxon>Streptophyta</taxon>
        <taxon>Embryophyta</taxon>
        <taxon>Tracheophyta</taxon>
        <taxon>Spermatophyta</taxon>
        <taxon>Magnoliopsida</taxon>
        <taxon>eudicotyledons</taxon>
        <taxon>Gunneridae</taxon>
        <taxon>Pentapetalae</taxon>
        <taxon>rosids</taxon>
        <taxon>malvids</taxon>
        <taxon>Malvales</taxon>
        <taxon>Malvaceae</taxon>
        <taxon>Malvoideae</taxon>
        <taxon>Hibiscus</taxon>
    </lineage>
</organism>
<dbReference type="GO" id="GO:0005744">
    <property type="term" value="C:TIM23 mitochondrial import inner membrane translocase complex"/>
    <property type="evidence" value="ECO:0007669"/>
    <property type="project" value="UniProtKB-UniRule"/>
</dbReference>
<evidence type="ECO:0000256" key="1">
    <source>
        <dbReference type="RuleBase" id="RU365079"/>
    </source>
</evidence>
<dbReference type="InterPro" id="IPR023214">
    <property type="entry name" value="HAD_sf"/>
</dbReference>
<keyword evidence="1" id="KW-0813">Transport</keyword>
<dbReference type="Proteomes" id="UP000436088">
    <property type="component" value="Unassembled WGS sequence"/>
</dbReference>
<comment type="function">
    <text evidence="1">Essential component of the TIM23 complex, a complex that mediates the translocation of transit peptide-containing proteins across the mitochondrial inner membrane.</text>
</comment>
<sequence length="235" mass="27341">MCHHPSVEEAWKLVKDVIGLEQEKEQMDPIGHEDDQPIGDAMMEDAPGREDVTIKTVIKYVVNFWEHIDSLVSKIRADIASLRDEVSIFRNELRQRHQTNDDITDDDDDDKDLNKYIVSVTPPTRKLVLFDVNDVLAYFSRNSKDVILRPGVYEFLHFCLENFVVAIWPSNIRHNIDCILQKLPLLSDQFLFIWDQGKCKTKDSVTHCKDLHDVWNVYPNFNAQNTLLVDDSDEK</sequence>
<comment type="subunit">
    <text evidence="1">Component of the TIM23 complex.</text>
</comment>
<protein>
    <recommendedName>
        <fullName evidence="1">Mitochondrial import inner membrane translocase subunit TIM50</fullName>
    </recommendedName>
</protein>